<keyword evidence="3" id="KW-1003">Cell membrane</keyword>
<dbReference type="Proteomes" id="UP000198703">
    <property type="component" value="Unassembled WGS sequence"/>
</dbReference>
<keyword evidence="6 7" id="KW-0472">Membrane</keyword>
<keyword evidence="10" id="KW-1185">Reference proteome</keyword>
<evidence type="ECO:0000256" key="2">
    <source>
        <dbReference type="ARBA" id="ARBA00009425"/>
    </source>
</evidence>
<dbReference type="PANTHER" id="PTHR33932:SF4">
    <property type="entry name" value="NA(+)_H(+) ANTIPORTER SUBUNIT B"/>
    <property type="match status" value="1"/>
</dbReference>
<sequence length="137" mass="13792">MTSPIVRAAARIVVALMLVYALYALARGHNAPGGGFIGGLIAACAYAVLAMTHGVSVARAALRFPPEAVAAAGFGLALLSGLIAGATGAAPFTGLWPFIGEGEKGLPISTVLLFDVGVWLTVLGGALTIVFALEEDE</sequence>
<dbReference type="GO" id="GO:0005886">
    <property type="term" value="C:plasma membrane"/>
    <property type="evidence" value="ECO:0007669"/>
    <property type="project" value="UniProtKB-SubCell"/>
</dbReference>
<feature type="domain" description="Na+/H+ antiporter MnhB subunit-related protein" evidence="8">
    <location>
        <begin position="5"/>
        <end position="127"/>
    </location>
</feature>
<feature type="transmembrane region" description="Helical" evidence="7">
    <location>
        <begin position="74"/>
        <end position="99"/>
    </location>
</feature>
<evidence type="ECO:0000259" key="8">
    <source>
        <dbReference type="Pfam" id="PF04039"/>
    </source>
</evidence>
<keyword evidence="5 7" id="KW-1133">Transmembrane helix</keyword>
<feature type="transmembrane region" description="Helical" evidence="7">
    <location>
        <begin position="36"/>
        <end position="62"/>
    </location>
</feature>
<evidence type="ECO:0000256" key="1">
    <source>
        <dbReference type="ARBA" id="ARBA00004651"/>
    </source>
</evidence>
<dbReference type="Pfam" id="PF04039">
    <property type="entry name" value="MnhB"/>
    <property type="match status" value="1"/>
</dbReference>
<evidence type="ECO:0000256" key="3">
    <source>
        <dbReference type="ARBA" id="ARBA00022475"/>
    </source>
</evidence>
<accession>A0A1H4D3R4</accession>
<dbReference type="AlphaFoldDB" id="A0A1H4D3R4"/>
<proteinExistence type="inferred from homology"/>
<evidence type="ECO:0000313" key="9">
    <source>
        <dbReference type="EMBL" id="SEA67150.1"/>
    </source>
</evidence>
<evidence type="ECO:0000256" key="7">
    <source>
        <dbReference type="SAM" id="Phobius"/>
    </source>
</evidence>
<keyword evidence="4 7" id="KW-0812">Transmembrane</keyword>
<dbReference type="InterPro" id="IPR050622">
    <property type="entry name" value="CPA3_antiporter_subunitB"/>
</dbReference>
<dbReference type="EMBL" id="FNQM01000009">
    <property type="protein sequence ID" value="SEA67150.1"/>
    <property type="molecule type" value="Genomic_DNA"/>
</dbReference>
<dbReference type="STRING" id="89524.SAMN05444370_10918"/>
<protein>
    <submittedName>
        <fullName evidence="9">Multisubunit sodium/proton antiporter, MrpB subunit</fullName>
    </submittedName>
</protein>
<dbReference type="RefSeq" id="WP_093254356.1">
    <property type="nucleotide sequence ID" value="NZ_FNQM01000009.1"/>
</dbReference>
<evidence type="ECO:0000256" key="5">
    <source>
        <dbReference type="ARBA" id="ARBA00022989"/>
    </source>
</evidence>
<comment type="subcellular location">
    <subcellularLocation>
        <location evidence="1">Cell membrane</location>
        <topology evidence="1">Multi-pass membrane protein</topology>
    </subcellularLocation>
</comment>
<evidence type="ECO:0000256" key="6">
    <source>
        <dbReference type="ARBA" id="ARBA00023136"/>
    </source>
</evidence>
<dbReference type="PANTHER" id="PTHR33932">
    <property type="entry name" value="NA(+)/H(+) ANTIPORTER SUBUNIT B"/>
    <property type="match status" value="1"/>
</dbReference>
<name>A0A1H4D3R4_9RHOB</name>
<evidence type="ECO:0000256" key="4">
    <source>
        <dbReference type="ARBA" id="ARBA00022692"/>
    </source>
</evidence>
<dbReference type="OrthoDB" id="9798859at2"/>
<organism evidence="9 10">
    <name type="scientific">Rubrimonas cliftonensis</name>
    <dbReference type="NCBI Taxonomy" id="89524"/>
    <lineage>
        <taxon>Bacteria</taxon>
        <taxon>Pseudomonadati</taxon>
        <taxon>Pseudomonadota</taxon>
        <taxon>Alphaproteobacteria</taxon>
        <taxon>Rhodobacterales</taxon>
        <taxon>Paracoccaceae</taxon>
        <taxon>Rubrimonas</taxon>
    </lineage>
</organism>
<dbReference type="InterPro" id="IPR007182">
    <property type="entry name" value="MnhB"/>
</dbReference>
<comment type="similarity">
    <text evidence="2">Belongs to the CPA3 antiporters (TC 2.A.63) subunit B family.</text>
</comment>
<feature type="transmembrane region" description="Helical" evidence="7">
    <location>
        <begin position="111"/>
        <end position="133"/>
    </location>
</feature>
<evidence type="ECO:0000313" key="10">
    <source>
        <dbReference type="Proteomes" id="UP000198703"/>
    </source>
</evidence>
<reference evidence="9 10" key="1">
    <citation type="submission" date="2016-10" db="EMBL/GenBank/DDBJ databases">
        <authorList>
            <person name="de Groot N.N."/>
        </authorList>
    </citation>
    <scope>NUCLEOTIDE SEQUENCE [LARGE SCALE GENOMIC DNA]</scope>
    <source>
        <strain evidence="9 10">DSM 15345</strain>
    </source>
</reference>
<gene>
    <name evidence="9" type="ORF">SAMN05444370_10918</name>
</gene>